<reference evidence="3 4" key="1">
    <citation type="submission" date="2015-08" db="EMBL/GenBank/DDBJ databases">
        <title>Genome sequence of the pristinamycin over-producing bacterium Streptomyces pristinaespiralis HCCB10218.</title>
        <authorList>
            <person name="Tian J."/>
            <person name="Yang J."/>
            <person name="Li L."/>
            <person name="Ruan L."/>
            <person name="Wei W."/>
            <person name="Zheng G."/>
            <person name="Wei Z."/>
            <person name="Yang S."/>
            <person name="Ge M."/>
            <person name="Jiang W."/>
            <person name="Lu Y."/>
        </authorList>
    </citation>
    <scope>NUCLEOTIDE SEQUENCE [LARGE SCALE GENOMIC DNA]</scope>
    <source>
        <strain evidence="3 4">HCCB 10218</strain>
    </source>
</reference>
<feature type="region of interest" description="Disordered" evidence="1">
    <location>
        <begin position="73"/>
        <end position="92"/>
    </location>
</feature>
<feature type="signal peptide" evidence="2">
    <location>
        <begin position="1"/>
        <end position="26"/>
    </location>
</feature>
<gene>
    <name evidence="3" type="ORF">SPRI_4167</name>
</gene>
<accession>A0A0M3QJ54</accession>
<dbReference type="RefSeq" id="WP_005315881.1">
    <property type="nucleotide sequence ID" value="NZ_CP011340.1"/>
</dbReference>
<dbReference type="EMBL" id="CP011340">
    <property type="protein sequence ID" value="ALC22473.1"/>
    <property type="molecule type" value="Genomic_DNA"/>
</dbReference>
<sequence length="199" mass="20480">MKRLVPTVTGGAAVLLSLLLVSGCGTVVGDAPGASPTGDASSAPAIDYEARAEEAKAAHDRTFPTVAKICADAPAEPSAEPTPSEGPTDPWARRVAENNAYKTQARMDGDARCRGDAHARRIAGGLEGVHDEKALRAALDRLGYPPESVEVYDTGVATGFTFSIPHAGPCVTGTLTAPAQVEAHGHYIEGGCREPKGGH</sequence>
<feature type="chain" id="PRO_5044292052" evidence="2">
    <location>
        <begin position="27"/>
        <end position="199"/>
    </location>
</feature>
<dbReference type="OrthoDB" id="4224060at2"/>
<evidence type="ECO:0000256" key="1">
    <source>
        <dbReference type="SAM" id="MobiDB-lite"/>
    </source>
</evidence>
<evidence type="ECO:0000313" key="3">
    <source>
        <dbReference type="EMBL" id="ALC22473.1"/>
    </source>
</evidence>
<dbReference type="STRING" id="38300.SPRI_4167"/>
<feature type="compositionally biased region" description="Low complexity" evidence="1">
    <location>
        <begin position="73"/>
        <end position="88"/>
    </location>
</feature>
<dbReference type="OMA" id="KICADAP"/>
<organism evidence="3">
    <name type="scientific">Streptomyces pristinaespiralis</name>
    <dbReference type="NCBI Taxonomy" id="38300"/>
    <lineage>
        <taxon>Bacteria</taxon>
        <taxon>Bacillati</taxon>
        <taxon>Actinomycetota</taxon>
        <taxon>Actinomycetes</taxon>
        <taxon>Kitasatosporales</taxon>
        <taxon>Streptomycetaceae</taxon>
        <taxon>Streptomyces</taxon>
    </lineage>
</organism>
<evidence type="ECO:0000313" key="4">
    <source>
        <dbReference type="Proteomes" id="UP000060513"/>
    </source>
</evidence>
<dbReference type="PATRIC" id="fig|38300.4.peg.4370"/>
<dbReference type="KEGG" id="spri:SPRI_4167"/>
<dbReference type="PROSITE" id="PS51257">
    <property type="entry name" value="PROKAR_LIPOPROTEIN"/>
    <property type="match status" value="1"/>
</dbReference>
<proteinExistence type="predicted"/>
<keyword evidence="2" id="KW-0732">Signal</keyword>
<dbReference type="GeneID" id="97234790"/>
<dbReference type="AlphaFoldDB" id="A0A0M3QJ54"/>
<dbReference type="Proteomes" id="UP000060513">
    <property type="component" value="Chromosome"/>
</dbReference>
<protein>
    <submittedName>
        <fullName evidence="3">Uncharacterized protein</fullName>
    </submittedName>
</protein>
<evidence type="ECO:0000256" key="2">
    <source>
        <dbReference type="SAM" id="SignalP"/>
    </source>
</evidence>
<name>A0A0M3QJ54_STRPR</name>